<evidence type="ECO:0008006" key="3">
    <source>
        <dbReference type="Google" id="ProtNLM"/>
    </source>
</evidence>
<comment type="caution">
    <text evidence="1">The sequence shown here is derived from an EMBL/GenBank/DDBJ whole genome shotgun (WGS) entry which is preliminary data.</text>
</comment>
<keyword evidence="2" id="KW-1185">Reference proteome</keyword>
<dbReference type="Gene3D" id="3.90.70.10">
    <property type="entry name" value="Cysteine proteinases"/>
    <property type="match status" value="1"/>
</dbReference>
<evidence type="ECO:0000313" key="1">
    <source>
        <dbReference type="EMBL" id="NHZ83188.1"/>
    </source>
</evidence>
<dbReference type="EMBL" id="WHJG01000045">
    <property type="protein sequence ID" value="NHZ83188.1"/>
    <property type="molecule type" value="Genomic_DNA"/>
</dbReference>
<proteinExistence type="predicted"/>
<protein>
    <recommendedName>
        <fullName evidence="3">Peptidase C39-like domain-containing protein</fullName>
    </recommendedName>
</protein>
<sequence length="329" mass="35084">MAETTSRAAGTAADAGSHSICEDSMVMTSQEWATGTNMFTFFGRSGALKAVDIALRNFHQSRTGDRARVLKSALTAWVDSKPNGWTGAGGRNARGTVAELRQQIDHYLAPIVPALAIPLPPPVPIAVPLPPPLSVVSALPVPAAQMYVPGALIQDKLGGNHFEISLQQKGSSCGPACLRILIKQVKNERVGEEALRAIIDGSLGGGGVVVSNNSHDWVNQGTWGMDKALESYRINATLHRTNPNQFLLAATLKKPCIAVVEWTGAGGLHYVVVVGKNSVGTITVLDPWYGLQQFSTSNVSGVETVNNYEPNDNGSTFPSTWYQWVLAVN</sequence>
<name>A0ABX0NFJ8_9BURK</name>
<reference evidence="1 2" key="1">
    <citation type="submission" date="2019-10" db="EMBL/GenBank/DDBJ databases">
        <title>Taxonomy of Antarctic Massilia spp.: description of Massilia rubra sp. nov., Massilia aquatica sp. nov., Massilia mucilaginosa sp. nov., Massilia frigida sp. nov. isolated from streams, lakes and regoliths.</title>
        <authorList>
            <person name="Holochova P."/>
            <person name="Sedlacek I."/>
            <person name="Kralova S."/>
            <person name="Maslanova I."/>
            <person name="Busse H.-J."/>
            <person name="Stankova E."/>
            <person name="Vrbovska V."/>
            <person name="Kovarovic V."/>
            <person name="Bartak M."/>
            <person name="Svec P."/>
            <person name="Pantucek R."/>
        </authorList>
    </citation>
    <scope>NUCLEOTIDE SEQUENCE [LARGE SCALE GENOMIC DNA]</scope>
    <source>
        <strain evidence="1 2">CCM 8695</strain>
    </source>
</reference>
<accession>A0ABX0NFJ8</accession>
<evidence type="ECO:0000313" key="2">
    <source>
        <dbReference type="Proteomes" id="UP000621455"/>
    </source>
</evidence>
<organism evidence="1 2">
    <name type="scientific">Massilia frigida</name>
    <dbReference type="NCBI Taxonomy" id="2609281"/>
    <lineage>
        <taxon>Bacteria</taxon>
        <taxon>Pseudomonadati</taxon>
        <taxon>Pseudomonadota</taxon>
        <taxon>Betaproteobacteria</taxon>
        <taxon>Burkholderiales</taxon>
        <taxon>Oxalobacteraceae</taxon>
        <taxon>Telluria group</taxon>
        <taxon>Massilia</taxon>
    </lineage>
</organism>
<gene>
    <name evidence="1" type="ORF">F2P44_28515</name>
</gene>
<dbReference type="Proteomes" id="UP000621455">
    <property type="component" value="Unassembled WGS sequence"/>
</dbReference>